<organism evidence="1 2">
    <name type="scientific">Sphingomonas mucosissima</name>
    <dbReference type="NCBI Taxonomy" id="370959"/>
    <lineage>
        <taxon>Bacteria</taxon>
        <taxon>Pseudomonadati</taxon>
        <taxon>Pseudomonadota</taxon>
        <taxon>Alphaproteobacteria</taxon>
        <taxon>Sphingomonadales</taxon>
        <taxon>Sphingomonadaceae</taxon>
        <taxon>Sphingomonas</taxon>
    </lineage>
</organism>
<dbReference type="OrthoDB" id="7916376at2"/>
<name>A0A245ZM30_9SPHN</name>
<sequence>MQPIFFVLAIMGCGDDQSGCAEARVEPVRYATVQQCQADLPSALARNTDLSFPVISAACRSNGPQWVDKGKSQPRG</sequence>
<comment type="caution">
    <text evidence="1">The sequence shown here is derived from an EMBL/GenBank/DDBJ whole genome shotgun (WGS) entry which is preliminary data.</text>
</comment>
<reference evidence="1 2" key="1">
    <citation type="submission" date="2017-03" db="EMBL/GenBank/DDBJ databases">
        <title>Genome sequence of Sphingomonas mucosissima DSM 17494.</title>
        <authorList>
            <person name="Poehlein A."/>
            <person name="Wuebbeler J.H."/>
            <person name="Steinbuechel A."/>
            <person name="Daniel R."/>
        </authorList>
    </citation>
    <scope>NUCLEOTIDE SEQUENCE [LARGE SCALE GENOMIC DNA]</scope>
    <source>
        <strain evidence="1 2">DSM 17494</strain>
    </source>
</reference>
<protein>
    <submittedName>
        <fullName evidence="1">Uncharacterized protein</fullName>
    </submittedName>
</protein>
<dbReference type="EMBL" id="NBBJ01000002">
    <property type="protein sequence ID" value="OWK30793.1"/>
    <property type="molecule type" value="Genomic_DNA"/>
</dbReference>
<dbReference type="RefSeq" id="WP_088333489.1">
    <property type="nucleotide sequence ID" value="NZ_NBBJ01000002.1"/>
</dbReference>
<keyword evidence="2" id="KW-1185">Reference proteome</keyword>
<accession>A0A245ZM30</accession>
<evidence type="ECO:0000313" key="2">
    <source>
        <dbReference type="Proteomes" id="UP000197783"/>
    </source>
</evidence>
<dbReference type="Proteomes" id="UP000197783">
    <property type="component" value="Unassembled WGS sequence"/>
</dbReference>
<proteinExistence type="predicted"/>
<evidence type="ECO:0000313" key="1">
    <source>
        <dbReference type="EMBL" id="OWK30793.1"/>
    </source>
</evidence>
<gene>
    <name evidence="1" type="ORF">SPMU_17820</name>
</gene>
<dbReference type="AlphaFoldDB" id="A0A245ZM30"/>